<dbReference type="RefSeq" id="WP_021695913.1">
    <property type="nucleotide sequence ID" value="NZ_BATC01000001.1"/>
</dbReference>
<dbReference type="AlphaFoldDB" id="A0A8E0KLB8"/>
<dbReference type="Proteomes" id="UP000016569">
    <property type="component" value="Unassembled WGS sequence"/>
</dbReference>
<sequence length="220" mass="22708">MTDPAELDRALITALAARVGGGRARSRDESVIALRAVLAGAGGVSPALVRTLWSRIEATNAGPVSVWGPLAALLAADRFGHGVRSAHDAETALKAAREGGRAVLDLGRTTPWWARLLAQPDLRVTAALPDDASGRPLALVVSGEEIGPTGDDRTFWVVEAPGDEAKITDLLAQRGLAGTPLETAGGLKLFMLAGYVQPDDGRLIAPTGRLSGVIGAAPVF</sequence>
<evidence type="ECO:0000313" key="1">
    <source>
        <dbReference type="EMBL" id="GAD57817.1"/>
    </source>
</evidence>
<proteinExistence type="predicted"/>
<evidence type="ECO:0000313" key="2">
    <source>
        <dbReference type="Proteomes" id="UP000016569"/>
    </source>
</evidence>
<protein>
    <submittedName>
        <fullName evidence="1">Chorismate mutase I / aroHI, C-terminus extension</fullName>
    </submittedName>
</protein>
<dbReference type="EMBL" id="BATC01000001">
    <property type="protein sequence ID" value="GAD57817.1"/>
    <property type="molecule type" value="Genomic_DNA"/>
</dbReference>
<comment type="caution">
    <text evidence="1">The sequence shown here is derived from an EMBL/GenBank/DDBJ whole genome shotgun (WGS) entry which is preliminary data.</text>
</comment>
<dbReference type="OrthoDB" id="7268348at2"/>
<accession>A0A8E0KLB8</accession>
<organism evidence="1 2">
    <name type="scientific">Brevundimonas abyssalis TAR-001</name>
    <dbReference type="NCBI Taxonomy" id="1391729"/>
    <lineage>
        <taxon>Bacteria</taxon>
        <taxon>Pseudomonadati</taxon>
        <taxon>Pseudomonadota</taxon>
        <taxon>Alphaproteobacteria</taxon>
        <taxon>Caulobacterales</taxon>
        <taxon>Caulobacteraceae</taxon>
        <taxon>Brevundimonas</taxon>
    </lineage>
</organism>
<keyword evidence="2" id="KW-1185">Reference proteome</keyword>
<reference evidence="2" key="1">
    <citation type="journal article" date="2013" name="Genome Announc.">
        <title>Draft Genome Sequence of the Dimorphic Prosthecate Bacterium Brevundimonas abyssalis TAR-001T.</title>
        <authorList>
            <person name="Tsubouchi T."/>
            <person name="Nishi S."/>
            <person name="Usui K."/>
            <person name="Shimane Y."/>
            <person name="Takaki Y."/>
            <person name="Maruyama T."/>
            <person name="Hatada Y."/>
        </authorList>
    </citation>
    <scope>NUCLEOTIDE SEQUENCE [LARGE SCALE GENOMIC DNA]</scope>
    <source>
        <strain evidence="2">TAR-001</strain>
    </source>
</reference>
<gene>
    <name evidence="1" type="ORF">MBEBAB_0067</name>
</gene>
<name>A0A8E0KLB8_9CAUL</name>